<dbReference type="InterPro" id="IPR051678">
    <property type="entry name" value="AGP_Transferase"/>
</dbReference>
<evidence type="ECO:0000313" key="3">
    <source>
        <dbReference type="Proteomes" id="UP000076761"/>
    </source>
</evidence>
<evidence type="ECO:0000313" key="2">
    <source>
        <dbReference type="EMBL" id="KZT25351.1"/>
    </source>
</evidence>
<keyword evidence="2" id="KW-0808">Transferase</keyword>
<sequence length="309" mass="35463">MGSYLSHTDPGAVVDPQAIDWNPNQITNDEAFSIIDSLDYSKNRLGFNPGEHFHAPVWHISPDTVLKRTQSSPCETYAMMVVASSTTIPVPRVRKCVWRKGDVWTFMEYIEGPTLAEAWPTLSIWMKLWVAWKIRIYISQLRRLTPSLPAPHIPGPKDSTENPRRCEGQFFTDIGAGPFSSYAELSAWYSKKADLAVCLHRELCTRQDKTPSLSREELHFDDSAPLVLTHGDISLRNLILGKDGRLWLIDWGFSGVYPQWLEYAAMMAYSYKRGPEPKLWFWLTPFMAGWYKPQFLYLRSLGAALMFYD</sequence>
<feature type="domain" description="Aminoglycoside phosphotransferase" evidence="1">
    <location>
        <begin position="215"/>
        <end position="270"/>
    </location>
</feature>
<dbReference type="STRING" id="1314782.A0A165SLN6"/>
<protein>
    <submittedName>
        <fullName evidence="2">Kinase-like protein</fullName>
    </submittedName>
</protein>
<keyword evidence="3" id="KW-1185">Reference proteome</keyword>
<dbReference type="Proteomes" id="UP000076761">
    <property type="component" value="Unassembled WGS sequence"/>
</dbReference>
<dbReference type="OrthoDB" id="4177236at2759"/>
<name>A0A165SLN6_9AGAM</name>
<keyword evidence="2" id="KW-0418">Kinase</keyword>
<dbReference type="GO" id="GO:0016301">
    <property type="term" value="F:kinase activity"/>
    <property type="evidence" value="ECO:0007669"/>
    <property type="project" value="UniProtKB-KW"/>
</dbReference>
<reference evidence="2 3" key="1">
    <citation type="journal article" date="2016" name="Mol. Biol. Evol.">
        <title>Comparative Genomics of Early-Diverging Mushroom-Forming Fungi Provides Insights into the Origins of Lignocellulose Decay Capabilities.</title>
        <authorList>
            <person name="Nagy L.G."/>
            <person name="Riley R."/>
            <person name="Tritt A."/>
            <person name="Adam C."/>
            <person name="Daum C."/>
            <person name="Floudas D."/>
            <person name="Sun H."/>
            <person name="Yadav J.S."/>
            <person name="Pangilinan J."/>
            <person name="Larsson K.H."/>
            <person name="Matsuura K."/>
            <person name="Barry K."/>
            <person name="Labutti K."/>
            <person name="Kuo R."/>
            <person name="Ohm R.A."/>
            <person name="Bhattacharya S.S."/>
            <person name="Shirouzu T."/>
            <person name="Yoshinaga Y."/>
            <person name="Martin F.M."/>
            <person name="Grigoriev I.V."/>
            <person name="Hibbett D.S."/>
        </authorList>
    </citation>
    <scope>NUCLEOTIDE SEQUENCE [LARGE SCALE GENOMIC DNA]</scope>
    <source>
        <strain evidence="2 3">HHB14362 ss-1</strain>
    </source>
</reference>
<evidence type="ECO:0000259" key="1">
    <source>
        <dbReference type="Pfam" id="PF01636"/>
    </source>
</evidence>
<dbReference type="AlphaFoldDB" id="A0A165SLN6"/>
<dbReference type="InterPro" id="IPR002575">
    <property type="entry name" value="Aminoglycoside_PTrfase"/>
</dbReference>
<gene>
    <name evidence="2" type="ORF">NEOLEDRAFT_1092730</name>
</gene>
<organism evidence="2 3">
    <name type="scientific">Neolentinus lepideus HHB14362 ss-1</name>
    <dbReference type="NCBI Taxonomy" id="1314782"/>
    <lineage>
        <taxon>Eukaryota</taxon>
        <taxon>Fungi</taxon>
        <taxon>Dikarya</taxon>
        <taxon>Basidiomycota</taxon>
        <taxon>Agaricomycotina</taxon>
        <taxon>Agaricomycetes</taxon>
        <taxon>Gloeophyllales</taxon>
        <taxon>Gloeophyllaceae</taxon>
        <taxon>Neolentinus</taxon>
    </lineage>
</organism>
<dbReference type="Gene3D" id="3.90.1200.10">
    <property type="match status" value="1"/>
</dbReference>
<dbReference type="InParanoid" id="A0A165SLN6"/>
<dbReference type="PANTHER" id="PTHR21310">
    <property type="entry name" value="AMINOGLYCOSIDE PHOSPHOTRANSFERASE-RELATED-RELATED"/>
    <property type="match status" value="1"/>
</dbReference>
<dbReference type="InterPro" id="IPR011009">
    <property type="entry name" value="Kinase-like_dom_sf"/>
</dbReference>
<accession>A0A165SLN6</accession>
<dbReference type="SUPFAM" id="SSF56112">
    <property type="entry name" value="Protein kinase-like (PK-like)"/>
    <property type="match status" value="1"/>
</dbReference>
<dbReference type="Pfam" id="PF01636">
    <property type="entry name" value="APH"/>
    <property type="match status" value="1"/>
</dbReference>
<dbReference type="PANTHER" id="PTHR21310:SF39">
    <property type="entry name" value="AMINOGLYCOSIDE PHOSPHOTRANSFERASE DOMAIN-CONTAINING PROTEIN"/>
    <property type="match status" value="1"/>
</dbReference>
<proteinExistence type="predicted"/>
<dbReference type="EMBL" id="KV425572">
    <property type="protein sequence ID" value="KZT25351.1"/>
    <property type="molecule type" value="Genomic_DNA"/>
</dbReference>